<reference evidence="2 3" key="1">
    <citation type="submission" date="2024-12" db="EMBL/GenBank/DDBJ databases">
        <title>Pseudomonas species isolated from Lotus nodules promote plant growth.</title>
        <authorList>
            <person name="Yu Y.-H."/>
            <person name="Kurtenbach J."/>
            <person name="Crosbie D."/>
            <person name="Brachmann A."/>
            <person name="Marin M."/>
        </authorList>
    </citation>
    <scope>NUCLEOTIDE SEQUENCE [LARGE SCALE GENOMIC DNA]</scope>
    <source>
        <strain evidence="2 3">PLb11B</strain>
    </source>
</reference>
<feature type="domain" description="LysR substrate-binding" evidence="1">
    <location>
        <begin position="1"/>
        <end position="57"/>
    </location>
</feature>
<comment type="caution">
    <text evidence="2">The sequence shown here is derived from an EMBL/GenBank/DDBJ whole genome shotgun (WGS) entry which is preliminary data.</text>
</comment>
<evidence type="ECO:0000313" key="2">
    <source>
        <dbReference type="EMBL" id="MFL9002878.1"/>
    </source>
</evidence>
<dbReference type="Pfam" id="PF03466">
    <property type="entry name" value="LysR_substrate"/>
    <property type="match status" value="1"/>
</dbReference>
<name>A0ABW8WD94_9PSED</name>
<dbReference type="SUPFAM" id="SSF53850">
    <property type="entry name" value="Periplasmic binding protein-like II"/>
    <property type="match status" value="1"/>
</dbReference>
<dbReference type="InterPro" id="IPR005119">
    <property type="entry name" value="LysR_subst-bd"/>
</dbReference>
<feature type="non-terminal residue" evidence="2">
    <location>
        <position position="1"/>
    </location>
</feature>
<sequence>VCLLPGFVAARALQEGSLLRLLPGHRLHVREVFVLYSSRRYLDAKIRTWVDFLRERLPLAFERDRAILDDRRYWAESPTGVARETAT</sequence>
<accession>A0ABW8WD94</accession>
<dbReference type="EMBL" id="JBJNUY010000078">
    <property type="protein sequence ID" value="MFL9002878.1"/>
    <property type="molecule type" value="Genomic_DNA"/>
</dbReference>
<gene>
    <name evidence="2" type="ORF">ACJ8NA_30135</name>
</gene>
<dbReference type="Proteomes" id="UP001628646">
    <property type="component" value="Unassembled WGS sequence"/>
</dbReference>
<protein>
    <submittedName>
        <fullName evidence="2">LysR substrate-binding domain-containing protein</fullName>
    </submittedName>
</protein>
<evidence type="ECO:0000313" key="3">
    <source>
        <dbReference type="Proteomes" id="UP001628646"/>
    </source>
</evidence>
<dbReference type="RefSeq" id="WP_258050558.1">
    <property type="nucleotide sequence ID" value="NZ_JBJNUY010000078.1"/>
</dbReference>
<organism evidence="2 3">
    <name type="scientific">Pseudomonas azerbaijanorientalis</name>
    <dbReference type="NCBI Taxonomy" id="2842350"/>
    <lineage>
        <taxon>Bacteria</taxon>
        <taxon>Pseudomonadati</taxon>
        <taxon>Pseudomonadota</taxon>
        <taxon>Gammaproteobacteria</taxon>
        <taxon>Pseudomonadales</taxon>
        <taxon>Pseudomonadaceae</taxon>
        <taxon>Pseudomonas</taxon>
    </lineage>
</organism>
<keyword evidence="3" id="KW-1185">Reference proteome</keyword>
<evidence type="ECO:0000259" key="1">
    <source>
        <dbReference type="Pfam" id="PF03466"/>
    </source>
</evidence>
<dbReference type="Gene3D" id="3.40.190.290">
    <property type="match status" value="1"/>
</dbReference>
<proteinExistence type="predicted"/>